<keyword evidence="3" id="KW-1185">Reference proteome</keyword>
<dbReference type="Gene3D" id="3.60.10.10">
    <property type="entry name" value="Endonuclease/exonuclease/phosphatase"/>
    <property type="match status" value="1"/>
</dbReference>
<feature type="compositionally biased region" description="Polar residues" evidence="1">
    <location>
        <begin position="240"/>
        <end position="255"/>
    </location>
</feature>
<evidence type="ECO:0000256" key="1">
    <source>
        <dbReference type="SAM" id="MobiDB-lite"/>
    </source>
</evidence>
<name>A0AAV7DXG2_ARIFI</name>
<sequence length="461" mass="52092">MFYPHGYLTVELPDQSLCEAIVEACPLRVHDTIVHLFPCQQNLRPESCMFTTARAWVRIYGLPPLYWHLEPMTKILIPFGCYLMMDDFSRSREGKCVMDRIKIELDLAPDVENLCVVTDDDYPLVLTFKIEKMPLSIFVAAASTSSISLYVQPLLPAPQTTFPSDLELPLEDHVPLQVLPPKVDSTPSPEQQWNPLLLLLGAKDRSVQSSTGSHIDVPALEPLRTVPQLTQEEAERPQKRQMTSENQSAPSTDCPTQFPRITAASALRCDLGSVWNIHGIQSSIARHALSLVLTQCNPSVLYFSETKVIDPHTTPDMHILQTKYTDSFVVPPQGNGGQWLLWQHHLLLTILASDFFGIAFKISLSRQRFQFIFCVNLPPEPPQWKLGLYGIKHVLSTHTSPWLLIGDFKFIHSGSLVYPNASQISPDLLQHKLTTLLQVLGWNVIEFRSFHTHIHRTLPSL</sequence>
<dbReference type="InterPro" id="IPR036691">
    <property type="entry name" value="Endo/exonu/phosph_ase_sf"/>
</dbReference>
<accession>A0AAV7DXG2</accession>
<dbReference type="EMBL" id="JAINDJ010000008">
    <property type="protein sequence ID" value="KAG9439902.1"/>
    <property type="molecule type" value="Genomic_DNA"/>
</dbReference>
<dbReference type="Proteomes" id="UP000825729">
    <property type="component" value="Unassembled WGS sequence"/>
</dbReference>
<protein>
    <recommendedName>
        <fullName evidence="4">DUF4283 domain-containing protein</fullName>
    </recommendedName>
</protein>
<comment type="caution">
    <text evidence="2">The sequence shown here is derived from an EMBL/GenBank/DDBJ whole genome shotgun (WGS) entry which is preliminary data.</text>
</comment>
<dbReference type="SUPFAM" id="SSF56219">
    <property type="entry name" value="DNase I-like"/>
    <property type="match status" value="1"/>
</dbReference>
<evidence type="ECO:0008006" key="4">
    <source>
        <dbReference type="Google" id="ProtNLM"/>
    </source>
</evidence>
<organism evidence="2 3">
    <name type="scientific">Aristolochia fimbriata</name>
    <name type="common">White veined hardy Dutchman's pipe vine</name>
    <dbReference type="NCBI Taxonomy" id="158543"/>
    <lineage>
        <taxon>Eukaryota</taxon>
        <taxon>Viridiplantae</taxon>
        <taxon>Streptophyta</taxon>
        <taxon>Embryophyta</taxon>
        <taxon>Tracheophyta</taxon>
        <taxon>Spermatophyta</taxon>
        <taxon>Magnoliopsida</taxon>
        <taxon>Magnoliidae</taxon>
        <taxon>Piperales</taxon>
        <taxon>Aristolochiaceae</taxon>
        <taxon>Aristolochia</taxon>
    </lineage>
</organism>
<evidence type="ECO:0000313" key="3">
    <source>
        <dbReference type="Proteomes" id="UP000825729"/>
    </source>
</evidence>
<dbReference type="AlphaFoldDB" id="A0AAV7DXG2"/>
<reference evidence="2 3" key="1">
    <citation type="submission" date="2021-07" db="EMBL/GenBank/DDBJ databases">
        <title>The Aristolochia fimbriata genome: insights into angiosperm evolution, floral development and chemical biosynthesis.</title>
        <authorList>
            <person name="Jiao Y."/>
        </authorList>
    </citation>
    <scope>NUCLEOTIDE SEQUENCE [LARGE SCALE GENOMIC DNA]</scope>
    <source>
        <strain evidence="2">IBCAS-2021</strain>
        <tissue evidence="2">Leaf</tissue>
    </source>
</reference>
<evidence type="ECO:0000313" key="2">
    <source>
        <dbReference type="EMBL" id="KAG9439902.1"/>
    </source>
</evidence>
<proteinExistence type="predicted"/>
<feature type="region of interest" description="Disordered" evidence="1">
    <location>
        <begin position="209"/>
        <end position="256"/>
    </location>
</feature>
<gene>
    <name evidence="2" type="ORF">H6P81_020067</name>
</gene>